<evidence type="ECO:0000313" key="1">
    <source>
        <dbReference type="EMBL" id="KAA6373604.1"/>
    </source>
</evidence>
<reference evidence="1 2" key="1">
    <citation type="submission" date="2019-03" db="EMBL/GenBank/DDBJ databases">
        <title>Single cell metagenomics reveals metabolic interactions within the superorganism composed of flagellate Streblomastix strix and complex community of Bacteroidetes bacteria on its surface.</title>
        <authorList>
            <person name="Treitli S.C."/>
            <person name="Kolisko M."/>
            <person name="Husnik F."/>
            <person name="Keeling P."/>
            <person name="Hampl V."/>
        </authorList>
    </citation>
    <scope>NUCLEOTIDE SEQUENCE [LARGE SCALE GENOMIC DNA]</scope>
    <source>
        <strain evidence="1">ST1C</strain>
    </source>
</reference>
<dbReference type="EMBL" id="SNRW01012600">
    <property type="protein sequence ID" value="KAA6373604.1"/>
    <property type="molecule type" value="Genomic_DNA"/>
</dbReference>
<gene>
    <name evidence="1" type="ORF">EZS28_030869</name>
</gene>
<accession>A0A5J4UTM6</accession>
<comment type="caution">
    <text evidence="1">The sequence shown here is derived from an EMBL/GenBank/DDBJ whole genome shotgun (WGS) entry which is preliminary data.</text>
</comment>
<proteinExistence type="predicted"/>
<organism evidence="1 2">
    <name type="scientific">Streblomastix strix</name>
    <dbReference type="NCBI Taxonomy" id="222440"/>
    <lineage>
        <taxon>Eukaryota</taxon>
        <taxon>Metamonada</taxon>
        <taxon>Preaxostyla</taxon>
        <taxon>Oxymonadida</taxon>
        <taxon>Streblomastigidae</taxon>
        <taxon>Streblomastix</taxon>
    </lineage>
</organism>
<name>A0A5J4UTM6_9EUKA</name>
<dbReference type="Proteomes" id="UP000324800">
    <property type="component" value="Unassembled WGS sequence"/>
</dbReference>
<sequence length="137" mass="15650">MSAVDGGRAFRRAIVVAELMNTALDYSRYQMFEVLMVDQDGGTEVDAVYDEATGVTYPLVIELNQEYHQLYQLSYYNKHLGTDPDMHQGMIHPGMMHDGTYGYSTAQYQMLGQPGFDRQTQGLKFDMTIKNQLYQLV</sequence>
<protein>
    <submittedName>
        <fullName evidence="1">Uncharacterized protein</fullName>
    </submittedName>
</protein>
<dbReference type="AlphaFoldDB" id="A0A5J4UTM6"/>
<evidence type="ECO:0000313" key="2">
    <source>
        <dbReference type="Proteomes" id="UP000324800"/>
    </source>
</evidence>